<dbReference type="Proteomes" id="UP000034601">
    <property type="component" value="Unassembled WGS sequence"/>
</dbReference>
<name>A0A0G0WFW8_9BACT</name>
<dbReference type="GO" id="GO:0003677">
    <property type="term" value="F:DNA binding"/>
    <property type="evidence" value="ECO:0007669"/>
    <property type="project" value="InterPro"/>
</dbReference>
<dbReference type="SUPFAM" id="SSF47413">
    <property type="entry name" value="lambda repressor-like DNA-binding domains"/>
    <property type="match status" value="1"/>
</dbReference>
<comment type="caution">
    <text evidence="2">The sequence shown here is derived from an EMBL/GenBank/DDBJ whole genome shotgun (WGS) entry which is preliminary data.</text>
</comment>
<evidence type="ECO:0000259" key="1">
    <source>
        <dbReference type="PROSITE" id="PS50943"/>
    </source>
</evidence>
<feature type="domain" description="HTH cro/C1-type" evidence="1">
    <location>
        <begin position="10"/>
        <end position="66"/>
    </location>
</feature>
<dbReference type="PROSITE" id="PS50943">
    <property type="entry name" value="HTH_CROC1"/>
    <property type="match status" value="1"/>
</dbReference>
<dbReference type="InterPro" id="IPR001387">
    <property type="entry name" value="Cro/C1-type_HTH"/>
</dbReference>
<evidence type="ECO:0000313" key="2">
    <source>
        <dbReference type="EMBL" id="KKR83175.1"/>
    </source>
</evidence>
<evidence type="ECO:0000313" key="3">
    <source>
        <dbReference type="Proteomes" id="UP000034601"/>
    </source>
</evidence>
<protein>
    <recommendedName>
        <fullName evidence="1">HTH cro/C1-type domain-containing protein</fullName>
    </recommendedName>
</protein>
<dbReference type="Gene3D" id="3.30.450.180">
    <property type="match status" value="1"/>
</dbReference>
<dbReference type="SMART" id="SM00530">
    <property type="entry name" value="HTH_XRE"/>
    <property type="match status" value="1"/>
</dbReference>
<accession>A0A0G0WFW8</accession>
<dbReference type="PANTHER" id="PTHR35010">
    <property type="entry name" value="BLL4672 PROTEIN-RELATED"/>
    <property type="match status" value="1"/>
</dbReference>
<dbReference type="InterPro" id="IPR010982">
    <property type="entry name" value="Lambda_DNA-bd_dom_sf"/>
</dbReference>
<organism evidence="2 3">
    <name type="scientific">Candidatus Daviesbacteria bacterium GW2011_GWA2_40_9</name>
    <dbReference type="NCBI Taxonomy" id="1618424"/>
    <lineage>
        <taxon>Bacteria</taxon>
        <taxon>Candidatus Daviesiibacteriota</taxon>
    </lineage>
</organism>
<reference evidence="2 3" key="1">
    <citation type="journal article" date="2015" name="Nature">
        <title>rRNA introns, odd ribosomes, and small enigmatic genomes across a large radiation of phyla.</title>
        <authorList>
            <person name="Brown C.T."/>
            <person name="Hug L.A."/>
            <person name="Thomas B.C."/>
            <person name="Sharon I."/>
            <person name="Castelle C.J."/>
            <person name="Singh A."/>
            <person name="Wilkins M.J."/>
            <person name="Williams K.H."/>
            <person name="Banfield J.F."/>
        </authorList>
    </citation>
    <scope>NUCLEOTIDE SEQUENCE [LARGE SCALE GENOMIC DNA]</scope>
</reference>
<dbReference type="PANTHER" id="PTHR35010:SF4">
    <property type="entry name" value="BLL5781 PROTEIN"/>
    <property type="match status" value="1"/>
</dbReference>
<dbReference type="EMBL" id="LCAB01000007">
    <property type="protein sequence ID" value="KKR83175.1"/>
    <property type="molecule type" value="Genomic_DNA"/>
</dbReference>
<gene>
    <name evidence="2" type="ORF">UU29_C0007G0045</name>
</gene>
<dbReference type="CDD" id="cd00093">
    <property type="entry name" value="HTH_XRE"/>
    <property type="match status" value="1"/>
</dbReference>
<dbReference type="AlphaFoldDB" id="A0A0G0WFW8"/>
<dbReference type="Gene3D" id="1.10.260.40">
    <property type="entry name" value="lambda repressor-like DNA-binding domains"/>
    <property type="match status" value="1"/>
</dbReference>
<sequence>MLTATLGRLIKDHRLRKRLSQLEISLRIGWRDTTRLSKIEQGRVGKPLRKTVDKIMEALDLNKQERGEFLLVGGYLPTDEEIKKVIKLVKERINTWPYPAYLLDFSWRVLCLNQHTIDIFKLPSALKSISFKKAPNLLEFLFSPKEVLPVKIEKGDDDKSVQPFPIAQVAQFKVEQNGRDNEKWYKDLIKKLMQNEQFRQVWPKVDPKQYHKKLLDYEYKVITWPDKSHKTFRFHIFTSRLIQDQRFQVVLYLTAE</sequence>
<proteinExistence type="predicted"/>
<dbReference type="Pfam" id="PF13560">
    <property type="entry name" value="HTH_31"/>
    <property type="match status" value="1"/>
</dbReference>